<dbReference type="PANTHER" id="PTHR34564">
    <property type="entry name" value="PEPTIDYL-PROLYL CIS-TRANS ISOMERASE G"/>
    <property type="match status" value="1"/>
</dbReference>
<sequence>MEEDEAAPLRGSGLKSTGLTVSVRKEASGNGLQYFFINTIYRNTNRITSPSIDLGKCVAPISTSFVKGTGNDVKTLVACISIDYNHNHLPVRGLLQQSTRGRTKFQRGKKVLKRRSSYHIHRLNELVRSLQQQLLQCRGNNETTNGTVSRMTEHVIELERQLILDN</sequence>
<protein>
    <submittedName>
        <fullName evidence="1">Uncharacterized protein</fullName>
    </submittedName>
</protein>
<dbReference type="PANTHER" id="PTHR34564:SF3">
    <property type="entry name" value="PEPTIDYL-PROLYL CIS-TRANS ISOMERASE G"/>
    <property type="match status" value="1"/>
</dbReference>
<reference evidence="1" key="1">
    <citation type="journal article" date="2023" name="Plant J.">
        <title>Genome sequences and population genomics provide insights into the demographic history, inbreeding, and mutation load of two 'living fossil' tree species of Dipteronia.</title>
        <authorList>
            <person name="Feng Y."/>
            <person name="Comes H.P."/>
            <person name="Chen J."/>
            <person name="Zhu S."/>
            <person name="Lu R."/>
            <person name="Zhang X."/>
            <person name="Li P."/>
            <person name="Qiu J."/>
            <person name="Olsen K.M."/>
            <person name="Qiu Y."/>
        </authorList>
    </citation>
    <scope>NUCLEOTIDE SEQUENCE</scope>
    <source>
        <strain evidence="1">NBL</strain>
    </source>
</reference>
<comment type="caution">
    <text evidence="1">The sequence shown here is derived from an EMBL/GenBank/DDBJ whole genome shotgun (WGS) entry which is preliminary data.</text>
</comment>
<dbReference type="Proteomes" id="UP001281410">
    <property type="component" value="Unassembled WGS sequence"/>
</dbReference>
<gene>
    <name evidence="1" type="ORF">Dsin_019686</name>
</gene>
<evidence type="ECO:0000313" key="2">
    <source>
        <dbReference type="Proteomes" id="UP001281410"/>
    </source>
</evidence>
<name>A0AAE0A807_9ROSI</name>
<dbReference type="EMBL" id="JANJYJ010000006">
    <property type="protein sequence ID" value="KAK3205640.1"/>
    <property type="molecule type" value="Genomic_DNA"/>
</dbReference>
<evidence type="ECO:0000313" key="1">
    <source>
        <dbReference type="EMBL" id="KAK3205640.1"/>
    </source>
</evidence>
<accession>A0AAE0A807</accession>
<keyword evidence="2" id="KW-1185">Reference proteome</keyword>
<organism evidence="1 2">
    <name type="scientific">Dipteronia sinensis</name>
    <dbReference type="NCBI Taxonomy" id="43782"/>
    <lineage>
        <taxon>Eukaryota</taxon>
        <taxon>Viridiplantae</taxon>
        <taxon>Streptophyta</taxon>
        <taxon>Embryophyta</taxon>
        <taxon>Tracheophyta</taxon>
        <taxon>Spermatophyta</taxon>
        <taxon>Magnoliopsida</taxon>
        <taxon>eudicotyledons</taxon>
        <taxon>Gunneridae</taxon>
        <taxon>Pentapetalae</taxon>
        <taxon>rosids</taxon>
        <taxon>malvids</taxon>
        <taxon>Sapindales</taxon>
        <taxon>Sapindaceae</taxon>
        <taxon>Hippocastanoideae</taxon>
        <taxon>Acereae</taxon>
        <taxon>Dipteronia</taxon>
    </lineage>
</organism>
<proteinExistence type="predicted"/>
<dbReference type="AlphaFoldDB" id="A0AAE0A807"/>